<dbReference type="Gene3D" id="2.160.20.10">
    <property type="entry name" value="Single-stranded right-handed beta-helix, Pectin lyase-like"/>
    <property type="match status" value="1"/>
</dbReference>
<proteinExistence type="predicted"/>
<dbReference type="InterPro" id="IPR012334">
    <property type="entry name" value="Pectin_lyas_fold"/>
</dbReference>
<dbReference type="InterPro" id="IPR024535">
    <property type="entry name" value="RHGA/B-epi-like_pectate_lyase"/>
</dbReference>
<keyword evidence="3" id="KW-1185">Reference proteome</keyword>
<accession>A0ABY5UWX0</accession>
<dbReference type="RefSeq" id="WP_019246247.1">
    <property type="nucleotide sequence ID" value="NZ_CAPH01000013.1"/>
</dbReference>
<sequence>MKTTICAAALALLLGTVCYGQKRMSQPAAASGASCQSVYNVRDFGAKGDGKADDTKAIQSALDHAIDHGGGTVYFPNGRYRLATMQENYRVKAHLIVKPKKSPGKRDYVMIRLRGETCVVTPCSYANHTGEDRSEVWDNGTVLFSDVLGEPQTDPAATPACILAAGTGSNLYSLNQAVIRIEDLAFQAKAEEGKYPYLSGINMAYAATVYTNNVLIYSSVRNTALTAPSKDGHYSAGFIGPRLWCNPEQGLRNVYVKSAFRYGFVFSEHMNGNDLSAWDCENAFVFSKMDHSCWFGRIHAQNCKNILTSLDTDFAGHTRGASFFRIEQVGIEVNSGQVPYDFNYEYFVLDPDNLLYGSFEYHIVRSNVGADNSCFRAEGGANLRATATF</sequence>
<keyword evidence="2" id="KW-0378">Hydrolase</keyword>
<dbReference type="SUPFAM" id="SSF51126">
    <property type="entry name" value="Pectin lyase-like"/>
    <property type="match status" value="1"/>
</dbReference>
<evidence type="ECO:0000313" key="3">
    <source>
        <dbReference type="Proteomes" id="UP001059295"/>
    </source>
</evidence>
<feature type="domain" description="Rhamnogalacturonase A/B/Epimerase-like pectate lyase" evidence="1">
    <location>
        <begin position="39"/>
        <end position="86"/>
    </location>
</feature>
<protein>
    <submittedName>
        <fullName evidence="2">Glycoside hydrolase family 55 protein</fullName>
    </submittedName>
</protein>
<dbReference type="EMBL" id="CP102294">
    <property type="protein sequence ID" value="UWN56438.1"/>
    <property type="molecule type" value="Genomic_DNA"/>
</dbReference>
<evidence type="ECO:0000313" key="2">
    <source>
        <dbReference type="EMBL" id="UWN56438.1"/>
    </source>
</evidence>
<dbReference type="GeneID" id="82891494"/>
<dbReference type="Pfam" id="PF12708">
    <property type="entry name" value="Pect-lyase_RHGA_epim"/>
    <property type="match status" value="1"/>
</dbReference>
<name>A0ABY5UWX0_9BACT</name>
<dbReference type="Proteomes" id="UP001059295">
    <property type="component" value="Chromosome"/>
</dbReference>
<reference evidence="2" key="1">
    <citation type="journal article" date="2022" name="Cell">
        <title>Design, construction, and in vivo augmentation of a complex gut microbiome.</title>
        <authorList>
            <person name="Cheng A.G."/>
            <person name="Ho P.Y."/>
            <person name="Aranda-Diaz A."/>
            <person name="Jain S."/>
            <person name="Yu F.B."/>
            <person name="Meng X."/>
            <person name="Wang M."/>
            <person name="Iakiviak M."/>
            <person name="Nagashima K."/>
            <person name="Zhao A."/>
            <person name="Murugkar P."/>
            <person name="Patil A."/>
            <person name="Atabakhsh K."/>
            <person name="Weakley A."/>
            <person name="Yan J."/>
            <person name="Brumbaugh A.R."/>
            <person name="Higginbottom S."/>
            <person name="Dimas A."/>
            <person name="Shiver A.L."/>
            <person name="Deutschbauer A."/>
            <person name="Neff N."/>
            <person name="Sonnenburg J.L."/>
            <person name="Huang K.C."/>
            <person name="Fischbach M.A."/>
        </authorList>
    </citation>
    <scope>NUCLEOTIDE SEQUENCE</scope>
    <source>
        <strain evidence="2">AP11</strain>
    </source>
</reference>
<dbReference type="InterPro" id="IPR011050">
    <property type="entry name" value="Pectin_lyase_fold/virulence"/>
</dbReference>
<organism evidence="2 3">
    <name type="scientific">Alistipes ihumii AP11</name>
    <dbReference type="NCBI Taxonomy" id="1211813"/>
    <lineage>
        <taxon>Bacteria</taxon>
        <taxon>Pseudomonadati</taxon>
        <taxon>Bacteroidota</taxon>
        <taxon>Bacteroidia</taxon>
        <taxon>Bacteroidales</taxon>
        <taxon>Rikenellaceae</taxon>
        <taxon>Alistipes</taxon>
    </lineage>
</organism>
<evidence type="ECO:0000259" key="1">
    <source>
        <dbReference type="Pfam" id="PF12708"/>
    </source>
</evidence>
<dbReference type="PROSITE" id="PS51257">
    <property type="entry name" value="PROKAR_LIPOPROTEIN"/>
    <property type="match status" value="1"/>
</dbReference>
<gene>
    <name evidence="2" type="ORF">NQ491_07130</name>
</gene>
<dbReference type="GO" id="GO:0016787">
    <property type="term" value="F:hydrolase activity"/>
    <property type="evidence" value="ECO:0007669"/>
    <property type="project" value="UniProtKB-KW"/>
</dbReference>